<sequence length="133" mass="14731">MGNARDTEVWTQRDGLSIDCEQLVILIQKEEDWPALDSELDEIQAVSKEFSELSIAYIPRSLKFRTNSLAKGVRSRASRLAFVNPFAPSWLAPQASMRAGDVDLDLISGAMNGGYPTSYDCSFDAVMPPQKTN</sequence>
<name>A0ABQ7CYK8_BRACR</name>
<protein>
    <recommendedName>
        <fullName evidence="3">RNase H type-1 domain-containing protein</fullName>
    </recommendedName>
</protein>
<dbReference type="EMBL" id="QGKV02000759">
    <property type="protein sequence ID" value="KAF3564045.1"/>
    <property type="molecule type" value="Genomic_DNA"/>
</dbReference>
<evidence type="ECO:0000313" key="1">
    <source>
        <dbReference type="EMBL" id="KAF3564045.1"/>
    </source>
</evidence>
<dbReference type="Proteomes" id="UP000266723">
    <property type="component" value="Unassembled WGS sequence"/>
</dbReference>
<accession>A0ABQ7CYK8</accession>
<reference evidence="1 2" key="1">
    <citation type="journal article" date="2020" name="BMC Genomics">
        <title>Intraspecific diversification of the crop wild relative Brassica cretica Lam. using demographic model selection.</title>
        <authorList>
            <person name="Kioukis A."/>
            <person name="Michalopoulou V.A."/>
            <person name="Briers L."/>
            <person name="Pirintsos S."/>
            <person name="Studholme D.J."/>
            <person name="Pavlidis P."/>
            <person name="Sarris P.F."/>
        </authorList>
    </citation>
    <scope>NUCLEOTIDE SEQUENCE [LARGE SCALE GENOMIC DNA]</scope>
    <source>
        <strain evidence="2">cv. PFS-1207/04</strain>
    </source>
</reference>
<organism evidence="1 2">
    <name type="scientific">Brassica cretica</name>
    <name type="common">Mustard</name>
    <dbReference type="NCBI Taxonomy" id="69181"/>
    <lineage>
        <taxon>Eukaryota</taxon>
        <taxon>Viridiplantae</taxon>
        <taxon>Streptophyta</taxon>
        <taxon>Embryophyta</taxon>
        <taxon>Tracheophyta</taxon>
        <taxon>Spermatophyta</taxon>
        <taxon>Magnoliopsida</taxon>
        <taxon>eudicotyledons</taxon>
        <taxon>Gunneridae</taxon>
        <taxon>Pentapetalae</taxon>
        <taxon>rosids</taxon>
        <taxon>malvids</taxon>
        <taxon>Brassicales</taxon>
        <taxon>Brassicaceae</taxon>
        <taxon>Brassiceae</taxon>
        <taxon>Brassica</taxon>
    </lineage>
</organism>
<gene>
    <name evidence="1" type="ORF">DY000_02016379</name>
</gene>
<evidence type="ECO:0000313" key="2">
    <source>
        <dbReference type="Proteomes" id="UP000266723"/>
    </source>
</evidence>
<comment type="caution">
    <text evidence="1">The sequence shown here is derived from an EMBL/GenBank/DDBJ whole genome shotgun (WGS) entry which is preliminary data.</text>
</comment>
<evidence type="ECO:0008006" key="3">
    <source>
        <dbReference type="Google" id="ProtNLM"/>
    </source>
</evidence>
<proteinExistence type="predicted"/>
<keyword evidence="2" id="KW-1185">Reference proteome</keyword>